<accession>A0AAC9IZL6</accession>
<evidence type="ECO:0000313" key="2">
    <source>
        <dbReference type="EMBL" id="APC48403.1"/>
    </source>
</evidence>
<evidence type="ECO:0000313" key="3">
    <source>
        <dbReference type="Proteomes" id="UP000182945"/>
    </source>
</evidence>
<evidence type="ECO:0000259" key="1">
    <source>
        <dbReference type="Pfam" id="PF14478"/>
    </source>
</evidence>
<dbReference type="EMBL" id="CP017962">
    <property type="protein sequence ID" value="APC48403.1"/>
    <property type="molecule type" value="Genomic_DNA"/>
</dbReference>
<dbReference type="RefSeq" id="WP_019378342.1">
    <property type="nucleotide sequence ID" value="NZ_CP017962.1"/>
</dbReference>
<dbReference type="AlphaFoldDB" id="A0AAC9IZL6"/>
<proteinExistence type="predicted"/>
<dbReference type="InterPro" id="IPR027954">
    <property type="entry name" value="Transcobalamin-like_C"/>
</dbReference>
<protein>
    <recommendedName>
        <fullName evidence="1">Transcobalamin-like C-terminal domain-containing protein</fullName>
    </recommendedName>
</protein>
<gene>
    <name evidence="2" type="ORF">BME96_09570</name>
</gene>
<dbReference type="GeneID" id="71514640"/>
<organism evidence="2 3">
    <name type="scientific">Virgibacillus halodenitrificans</name>
    <name type="common">Bacillus halodenitrificans</name>
    <dbReference type="NCBI Taxonomy" id="1482"/>
    <lineage>
        <taxon>Bacteria</taxon>
        <taxon>Bacillati</taxon>
        <taxon>Bacillota</taxon>
        <taxon>Bacilli</taxon>
        <taxon>Bacillales</taxon>
        <taxon>Bacillaceae</taxon>
        <taxon>Virgibacillus</taxon>
    </lineage>
</organism>
<dbReference type="Pfam" id="PF14478">
    <property type="entry name" value="DUF4430"/>
    <property type="match status" value="1"/>
</dbReference>
<feature type="domain" description="Transcobalamin-like C-terminal" evidence="1">
    <location>
        <begin position="55"/>
        <end position="122"/>
    </location>
</feature>
<sequence>MIKKPLQLGIILIIICLLAGCGDEMSKKENNVLITISKDNGSEYLHEKEISVEKGNNLLDVMMNNFYVETNSHNDEITSIERLSIEENKGKQWYYTVNGEATTENPKNYELKPGDKIVFDFHSSK</sequence>
<dbReference type="KEGG" id="vhl:BME96_09570"/>
<reference evidence="2 3" key="1">
    <citation type="submission" date="2016-11" db="EMBL/GenBank/DDBJ databases">
        <title>Complete genome sequencing of Virgibacillus halodenitrificans PDB-F2.</title>
        <authorList>
            <person name="Sun Z."/>
            <person name="Zhou Y."/>
            <person name="Li H."/>
        </authorList>
    </citation>
    <scope>NUCLEOTIDE SEQUENCE [LARGE SCALE GENOMIC DNA]</scope>
    <source>
        <strain evidence="2 3">PDB-F2</strain>
    </source>
</reference>
<name>A0AAC9IZL6_VIRHA</name>
<dbReference type="Gene3D" id="2.170.130.30">
    <property type="match status" value="1"/>
</dbReference>
<dbReference type="PROSITE" id="PS51257">
    <property type="entry name" value="PROKAR_LIPOPROTEIN"/>
    <property type="match status" value="1"/>
</dbReference>
<dbReference type="Proteomes" id="UP000182945">
    <property type="component" value="Chromosome"/>
</dbReference>